<organism evidence="8 9">
    <name type="scientific">Reticulomyxa filosa</name>
    <dbReference type="NCBI Taxonomy" id="46433"/>
    <lineage>
        <taxon>Eukaryota</taxon>
        <taxon>Sar</taxon>
        <taxon>Rhizaria</taxon>
        <taxon>Retaria</taxon>
        <taxon>Foraminifera</taxon>
        <taxon>Monothalamids</taxon>
        <taxon>Reticulomyxidae</taxon>
        <taxon>Reticulomyxa</taxon>
    </lineage>
</organism>
<evidence type="ECO:0000313" key="8">
    <source>
        <dbReference type="EMBL" id="ETO08099.1"/>
    </source>
</evidence>
<dbReference type="OrthoDB" id="193931at2759"/>
<dbReference type="AlphaFoldDB" id="X6M2I3"/>
<dbReference type="PROSITE" id="PS00108">
    <property type="entry name" value="PROTEIN_KINASE_ST"/>
    <property type="match status" value="1"/>
</dbReference>
<dbReference type="GO" id="GO:0004674">
    <property type="term" value="F:protein serine/threonine kinase activity"/>
    <property type="evidence" value="ECO:0007669"/>
    <property type="project" value="UniProtKB-KW"/>
</dbReference>
<sequence>MNIHTYKIGQWFVGETLGKGGFSWVKKGYDSKSDKIVALKFVRRHKQPGQEGHDQELQQVKVEIEALKQIRHEMCFNSKTPSGSLLVLEHMPGGQLADIFFYSAKISEIVARTYFRQLIEGVEACHRAMVIHRDIKLQNLLLDKHFSLKVYFVFIYLNCCIFNRKITDFGLAKIIKSDRDLYLVLKKQNIKKSQIAITCVFQGPPFEQALITDPLYAFIVKGQYKEFWLAHQIRYLSIEAMDVITRMLCFNSDKRVNLAKIKQHPWYKSEILQKEELYKVLRLRHTQMEWKRYHNPIKLDMRSEFVLEKFVFPESDALHPLLRKHLECENKTLMEEAPASSADESIAILDSFTQVPALVVLNSFLFGCIQKKVRFSANFQQFLVMSWCIHGTYTFFFFFFSKKVAKKNLYG</sequence>
<evidence type="ECO:0000256" key="3">
    <source>
        <dbReference type="ARBA" id="ARBA00022741"/>
    </source>
</evidence>
<keyword evidence="1" id="KW-0723">Serine/threonine-protein kinase</keyword>
<keyword evidence="3" id="KW-0547">Nucleotide-binding</keyword>
<protein>
    <recommendedName>
        <fullName evidence="7">Protein kinase domain-containing protein</fullName>
    </recommendedName>
</protein>
<keyword evidence="4" id="KW-0418">Kinase</keyword>
<dbReference type="Proteomes" id="UP000023152">
    <property type="component" value="Unassembled WGS sequence"/>
</dbReference>
<dbReference type="SMART" id="SM00220">
    <property type="entry name" value="S_TKc"/>
    <property type="match status" value="1"/>
</dbReference>
<dbReference type="PROSITE" id="PS50011">
    <property type="entry name" value="PROTEIN_KINASE_DOM"/>
    <property type="match status" value="1"/>
</dbReference>
<accession>X6M2I3</accession>
<keyword evidence="9" id="KW-1185">Reference proteome</keyword>
<dbReference type="PANTHER" id="PTHR24346">
    <property type="entry name" value="MAP/MICROTUBULE AFFINITY-REGULATING KINASE"/>
    <property type="match status" value="1"/>
</dbReference>
<keyword evidence="2" id="KW-0808">Transferase</keyword>
<dbReference type="InterPro" id="IPR000719">
    <property type="entry name" value="Prot_kinase_dom"/>
</dbReference>
<feature type="domain" description="Protein kinase" evidence="7">
    <location>
        <begin position="11"/>
        <end position="267"/>
    </location>
</feature>
<name>X6M2I3_RETFI</name>
<reference evidence="8 9" key="1">
    <citation type="journal article" date="2013" name="Curr. Biol.">
        <title>The Genome of the Foraminiferan Reticulomyxa filosa.</title>
        <authorList>
            <person name="Glockner G."/>
            <person name="Hulsmann N."/>
            <person name="Schleicher M."/>
            <person name="Noegel A.A."/>
            <person name="Eichinger L."/>
            <person name="Gallinger C."/>
            <person name="Pawlowski J."/>
            <person name="Sierra R."/>
            <person name="Euteneuer U."/>
            <person name="Pillet L."/>
            <person name="Moustafa A."/>
            <person name="Platzer M."/>
            <person name="Groth M."/>
            <person name="Szafranski K."/>
            <person name="Schliwa M."/>
        </authorList>
    </citation>
    <scope>NUCLEOTIDE SEQUENCE [LARGE SCALE GENOMIC DNA]</scope>
</reference>
<dbReference type="GO" id="GO:0035556">
    <property type="term" value="P:intracellular signal transduction"/>
    <property type="evidence" value="ECO:0007669"/>
    <property type="project" value="TreeGrafter"/>
</dbReference>
<keyword evidence="6" id="KW-0812">Transmembrane</keyword>
<dbReference type="PANTHER" id="PTHR24346:SF82">
    <property type="entry name" value="KP78A-RELATED"/>
    <property type="match status" value="1"/>
</dbReference>
<evidence type="ECO:0000256" key="1">
    <source>
        <dbReference type="ARBA" id="ARBA00022527"/>
    </source>
</evidence>
<dbReference type="GO" id="GO:0005524">
    <property type="term" value="F:ATP binding"/>
    <property type="evidence" value="ECO:0007669"/>
    <property type="project" value="UniProtKB-KW"/>
</dbReference>
<evidence type="ECO:0000256" key="2">
    <source>
        <dbReference type="ARBA" id="ARBA00022679"/>
    </source>
</evidence>
<evidence type="ECO:0000256" key="4">
    <source>
        <dbReference type="ARBA" id="ARBA00022777"/>
    </source>
</evidence>
<evidence type="ECO:0000256" key="5">
    <source>
        <dbReference type="ARBA" id="ARBA00022840"/>
    </source>
</evidence>
<feature type="transmembrane region" description="Helical" evidence="6">
    <location>
        <begin position="382"/>
        <end position="400"/>
    </location>
</feature>
<evidence type="ECO:0000256" key="6">
    <source>
        <dbReference type="SAM" id="Phobius"/>
    </source>
</evidence>
<keyword evidence="6" id="KW-0472">Membrane</keyword>
<dbReference type="EMBL" id="ASPP01025357">
    <property type="protein sequence ID" value="ETO08099.1"/>
    <property type="molecule type" value="Genomic_DNA"/>
</dbReference>
<dbReference type="Gene3D" id="1.10.510.10">
    <property type="entry name" value="Transferase(Phosphotransferase) domain 1"/>
    <property type="match status" value="2"/>
</dbReference>
<gene>
    <name evidence="8" type="ORF">RFI_29288</name>
</gene>
<dbReference type="SUPFAM" id="SSF56112">
    <property type="entry name" value="Protein kinase-like (PK-like)"/>
    <property type="match status" value="1"/>
</dbReference>
<dbReference type="InterPro" id="IPR008271">
    <property type="entry name" value="Ser/Thr_kinase_AS"/>
</dbReference>
<comment type="caution">
    <text evidence="8">The sequence shown here is derived from an EMBL/GenBank/DDBJ whole genome shotgun (WGS) entry which is preliminary data.</text>
</comment>
<dbReference type="InterPro" id="IPR011009">
    <property type="entry name" value="Kinase-like_dom_sf"/>
</dbReference>
<keyword evidence="5" id="KW-0067">ATP-binding</keyword>
<evidence type="ECO:0000313" key="9">
    <source>
        <dbReference type="Proteomes" id="UP000023152"/>
    </source>
</evidence>
<dbReference type="GO" id="GO:0005737">
    <property type="term" value="C:cytoplasm"/>
    <property type="evidence" value="ECO:0007669"/>
    <property type="project" value="TreeGrafter"/>
</dbReference>
<proteinExistence type="predicted"/>
<dbReference type="Pfam" id="PF00069">
    <property type="entry name" value="Pkinase"/>
    <property type="match status" value="1"/>
</dbReference>
<keyword evidence="6" id="KW-1133">Transmembrane helix</keyword>
<evidence type="ECO:0000259" key="7">
    <source>
        <dbReference type="PROSITE" id="PS50011"/>
    </source>
</evidence>